<feature type="region of interest" description="Disordered" evidence="1">
    <location>
        <begin position="222"/>
        <end position="251"/>
    </location>
</feature>
<keyword evidence="4" id="KW-1185">Reference proteome</keyword>
<dbReference type="GeneID" id="40320934"/>
<evidence type="ECO:0000259" key="2">
    <source>
        <dbReference type="PROSITE" id="PS50076"/>
    </source>
</evidence>
<evidence type="ECO:0000256" key="1">
    <source>
        <dbReference type="SAM" id="MobiDB-lite"/>
    </source>
</evidence>
<proteinExistence type="predicted"/>
<dbReference type="OrthoDB" id="244432at2759"/>
<dbReference type="InterPro" id="IPR001623">
    <property type="entry name" value="DnaJ_domain"/>
</dbReference>
<dbReference type="SMART" id="SM00271">
    <property type="entry name" value="DnaJ"/>
    <property type="match status" value="1"/>
</dbReference>
<comment type="caution">
    <text evidence="3">The sequence shown here is derived from an EMBL/GenBank/DDBJ whole genome shotgun (WGS) entry which is preliminary data.</text>
</comment>
<dbReference type="Gene3D" id="1.10.287.110">
    <property type="entry name" value="DnaJ domain"/>
    <property type="match status" value="1"/>
</dbReference>
<dbReference type="CDD" id="cd06257">
    <property type="entry name" value="DnaJ"/>
    <property type="match status" value="1"/>
</dbReference>
<evidence type="ECO:0000313" key="4">
    <source>
        <dbReference type="Proteomes" id="UP000284403"/>
    </source>
</evidence>
<feature type="domain" description="J" evidence="2">
    <location>
        <begin position="22"/>
        <end position="80"/>
    </location>
</feature>
<evidence type="ECO:0000313" key="3">
    <source>
        <dbReference type="EMBL" id="RNF07607.1"/>
    </source>
</evidence>
<dbReference type="PROSITE" id="PS50076">
    <property type="entry name" value="DNAJ_2"/>
    <property type="match status" value="1"/>
</dbReference>
<dbReference type="AlphaFoldDB" id="A0A422NQ26"/>
<dbReference type="InterPro" id="IPR036869">
    <property type="entry name" value="J_dom_sf"/>
</dbReference>
<gene>
    <name evidence="3" type="ORF">Tco025E_07323</name>
</gene>
<name>A0A422NQ26_9TRYP</name>
<sequence>MLRASRGLWAAAAAPTSADVAAALRVLGLDASNPQHVTGERVRAQYLHLARLHHPDLSSGDDQKMKVVNTAYEVLQTSGALSTLATGAKAGQVAQARPQGDGASAARFTPKAKLRRRRVPDDFADGDTWSMKSTLEWETLMNSNFGLNCVSEEELKNPANHPFSHSKFFTFEDDTAIYRMIRGGATVRQVARTLGKSPTFVERRLHNAQFKQRIQYVLRHERRRRQGQGEQQQQQGGSHGGKQASNSGGVKKTERAFGASDAFHTLTRERQQQQRLGHKQRPFAEENRRKKEWEPTIPNFESPAFFAEMSLEEKGAHAGLLREEQRQQQVPLSWTRAASKVGQSYANYTRFAGKPARKP</sequence>
<dbReference type="Proteomes" id="UP000284403">
    <property type="component" value="Unassembled WGS sequence"/>
</dbReference>
<protein>
    <recommendedName>
        <fullName evidence="2">J domain-containing protein</fullName>
    </recommendedName>
</protein>
<organism evidence="3 4">
    <name type="scientific">Trypanosoma conorhini</name>
    <dbReference type="NCBI Taxonomy" id="83891"/>
    <lineage>
        <taxon>Eukaryota</taxon>
        <taxon>Discoba</taxon>
        <taxon>Euglenozoa</taxon>
        <taxon>Kinetoplastea</taxon>
        <taxon>Metakinetoplastina</taxon>
        <taxon>Trypanosomatida</taxon>
        <taxon>Trypanosomatidae</taxon>
        <taxon>Trypanosoma</taxon>
    </lineage>
</organism>
<dbReference type="SUPFAM" id="SSF46565">
    <property type="entry name" value="Chaperone J-domain"/>
    <property type="match status" value="1"/>
</dbReference>
<accession>A0A422NQ26</accession>
<dbReference type="EMBL" id="MKKU01000561">
    <property type="protein sequence ID" value="RNF07607.1"/>
    <property type="molecule type" value="Genomic_DNA"/>
</dbReference>
<reference evidence="3 4" key="1">
    <citation type="journal article" date="2018" name="BMC Genomics">
        <title>Genomic comparison of Trypanosoma conorhini and Trypanosoma rangeli to Trypanosoma cruzi strains of high and low virulence.</title>
        <authorList>
            <person name="Bradwell K.R."/>
            <person name="Koparde V.N."/>
            <person name="Matveyev A.V."/>
            <person name="Serrano M.G."/>
            <person name="Alves J.M."/>
            <person name="Parikh H."/>
            <person name="Huang B."/>
            <person name="Lee V."/>
            <person name="Espinosa-Alvarez O."/>
            <person name="Ortiz P.A."/>
            <person name="Costa-Martins A.G."/>
            <person name="Teixeira M.M."/>
            <person name="Buck G.A."/>
        </authorList>
    </citation>
    <scope>NUCLEOTIDE SEQUENCE [LARGE SCALE GENOMIC DNA]</scope>
    <source>
        <strain evidence="3 4">025E</strain>
    </source>
</reference>
<feature type="compositionally biased region" description="Basic and acidic residues" evidence="1">
    <location>
        <begin position="282"/>
        <end position="292"/>
    </location>
</feature>
<dbReference type="RefSeq" id="XP_029225686.1">
    <property type="nucleotide sequence ID" value="XM_029374189.1"/>
</dbReference>
<feature type="region of interest" description="Disordered" evidence="1">
    <location>
        <begin position="269"/>
        <end position="292"/>
    </location>
</feature>